<sequence>MAGCSNAILSPYSAVAFSALLERKAQKRHAGSPCHNEPNLVVNRATDAKKVVDIDKKVNDFIKKLERQHNTKALWWDMYGKSGRPLRREGDNEKYQVWAKADPMHYGERLNSSKKEVSVYVNRFHNGQRFHDQKVTLEAKRTRTKYASWHSTKSIHIGIHVRASLSLSGIFHLNAGLDHSYDLTRGESHMEKEEVEFTVKKEITIPPRTTVEVEWMTTEHYQRYPWKSDILIDGWFVTQFEKRVHNHHLWFHPIDVIKDDDFELHDPSGLVCTIEGVADGVTVITNELKVREYPLEAGISVPVNITTQTLTGNDIEVKIVNVTSLG</sequence>
<dbReference type="Proteomes" id="UP000821866">
    <property type="component" value="Chromosome 8"/>
</dbReference>
<dbReference type="SUPFAM" id="SSF56973">
    <property type="entry name" value="Aerolisin/ETX pore-forming domain"/>
    <property type="match status" value="1"/>
</dbReference>
<dbReference type="InterPro" id="IPR053280">
    <property type="entry name" value="Aerolysin-like_pore-former"/>
</dbReference>
<protein>
    <submittedName>
        <fullName evidence="1">Uncharacterized protein</fullName>
    </submittedName>
</protein>
<gene>
    <name evidence="1" type="ORF">HPB51_018932</name>
</gene>
<dbReference type="AlphaFoldDB" id="A0A9J6DBH7"/>
<name>A0A9J6DBH7_RHIMP</name>
<reference evidence="1" key="1">
    <citation type="journal article" date="2020" name="Cell">
        <title>Large-Scale Comparative Analyses of Tick Genomes Elucidate Their Genetic Diversity and Vector Capacities.</title>
        <authorList>
            <consortium name="Tick Genome and Microbiome Consortium (TIGMIC)"/>
            <person name="Jia N."/>
            <person name="Wang J."/>
            <person name="Shi W."/>
            <person name="Du L."/>
            <person name="Sun Y."/>
            <person name="Zhan W."/>
            <person name="Jiang J.F."/>
            <person name="Wang Q."/>
            <person name="Zhang B."/>
            <person name="Ji P."/>
            <person name="Bell-Sakyi L."/>
            <person name="Cui X.M."/>
            <person name="Yuan T.T."/>
            <person name="Jiang B.G."/>
            <person name="Yang W.F."/>
            <person name="Lam T.T."/>
            <person name="Chang Q.C."/>
            <person name="Ding S.J."/>
            <person name="Wang X.J."/>
            <person name="Zhu J.G."/>
            <person name="Ruan X.D."/>
            <person name="Zhao L."/>
            <person name="Wei J.T."/>
            <person name="Ye R.Z."/>
            <person name="Que T.C."/>
            <person name="Du C.H."/>
            <person name="Zhou Y.H."/>
            <person name="Cheng J.X."/>
            <person name="Dai P.F."/>
            <person name="Guo W.B."/>
            <person name="Han X.H."/>
            <person name="Huang E.J."/>
            <person name="Li L.F."/>
            <person name="Wei W."/>
            <person name="Gao Y.C."/>
            <person name="Liu J.Z."/>
            <person name="Shao H.Z."/>
            <person name="Wang X."/>
            <person name="Wang C.C."/>
            <person name="Yang T.C."/>
            <person name="Huo Q.B."/>
            <person name="Li W."/>
            <person name="Chen H.Y."/>
            <person name="Chen S.E."/>
            <person name="Zhou L.G."/>
            <person name="Ni X.B."/>
            <person name="Tian J.H."/>
            <person name="Sheng Y."/>
            <person name="Liu T."/>
            <person name="Pan Y.S."/>
            <person name="Xia L.Y."/>
            <person name="Li J."/>
            <person name="Zhao F."/>
            <person name="Cao W.C."/>
        </authorList>
    </citation>
    <scope>NUCLEOTIDE SEQUENCE</scope>
    <source>
        <strain evidence="1">Rmic-2018</strain>
    </source>
</reference>
<proteinExistence type="predicted"/>
<keyword evidence="2" id="KW-1185">Reference proteome</keyword>
<accession>A0A9J6DBH7</accession>
<dbReference type="PANTHER" id="PTHR34007:SF1">
    <property type="entry name" value="AEROLYSIN-LIKE PROTEIN-RELATED"/>
    <property type="match status" value="1"/>
</dbReference>
<evidence type="ECO:0000313" key="1">
    <source>
        <dbReference type="EMBL" id="KAH8019321.1"/>
    </source>
</evidence>
<reference evidence="1" key="2">
    <citation type="submission" date="2021-09" db="EMBL/GenBank/DDBJ databases">
        <authorList>
            <person name="Jia N."/>
            <person name="Wang J."/>
            <person name="Shi W."/>
            <person name="Du L."/>
            <person name="Sun Y."/>
            <person name="Zhan W."/>
            <person name="Jiang J."/>
            <person name="Wang Q."/>
            <person name="Zhang B."/>
            <person name="Ji P."/>
            <person name="Sakyi L.B."/>
            <person name="Cui X."/>
            <person name="Yuan T."/>
            <person name="Jiang B."/>
            <person name="Yang W."/>
            <person name="Lam T.T.-Y."/>
            <person name="Chang Q."/>
            <person name="Ding S."/>
            <person name="Wang X."/>
            <person name="Zhu J."/>
            <person name="Ruan X."/>
            <person name="Zhao L."/>
            <person name="Wei J."/>
            <person name="Que T."/>
            <person name="Du C."/>
            <person name="Cheng J."/>
            <person name="Dai P."/>
            <person name="Han X."/>
            <person name="Huang E."/>
            <person name="Gao Y."/>
            <person name="Liu J."/>
            <person name="Shao H."/>
            <person name="Ye R."/>
            <person name="Li L."/>
            <person name="Wei W."/>
            <person name="Wang X."/>
            <person name="Wang C."/>
            <person name="Huo Q."/>
            <person name="Li W."/>
            <person name="Guo W."/>
            <person name="Chen H."/>
            <person name="Chen S."/>
            <person name="Zhou L."/>
            <person name="Zhou L."/>
            <person name="Ni X."/>
            <person name="Tian J."/>
            <person name="Zhou Y."/>
            <person name="Sheng Y."/>
            <person name="Liu T."/>
            <person name="Pan Y."/>
            <person name="Xia L."/>
            <person name="Li J."/>
            <person name="Zhao F."/>
            <person name="Cao W."/>
        </authorList>
    </citation>
    <scope>NUCLEOTIDE SEQUENCE</scope>
    <source>
        <strain evidence="1">Rmic-2018</strain>
        <tissue evidence="1">Larvae</tissue>
    </source>
</reference>
<comment type="caution">
    <text evidence="1">The sequence shown here is derived from an EMBL/GenBank/DDBJ whole genome shotgun (WGS) entry which is preliminary data.</text>
</comment>
<dbReference type="PANTHER" id="PTHR34007">
    <property type="entry name" value="AEROLYSIN-LIKE PROTEIN-RELATED"/>
    <property type="match status" value="1"/>
</dbReference>
<evidence type="ECO:0000313" key="2">
    <source>
        <dbReference type="Proteomes" id="UP000821866"/>
    </source>
</evidence>
<dbReference type="EMBL" id="JABSTU010000010">
    <property type="protein sequence ID" value="KAH8019321.1"/>
    <property type="molecule type" value="Genomic_DNA"/>
</dbReference>
<dbReference type="Gene3D" id="2.170.15.10">
    <property type="entry name" value="Proaerolysin, chain A, domain 3"/>
    <property type="match status" value="1"/>
</dbReference>
<organism evidence="1 2">
    <name type="scientific">Rhipicephalus microplus</name>
    <name type="common">Cattle tick</name>
    <name type="synonym">Boophilus microplus</name>
    <dbReference type="NCBI Taxonomy" id="6941"/>
    <lineage>
        <taxon>Eukaryota</taxon>
        <taxon>Metazoa</taxon>
        <taxon>Ecdysozoa</taxon>
        <taxon>Arthropoda</taxon>
        <taxon>Chelicerata</taxon>
        <taxon>Arachnida</taxon>
        <taxon>Acari</taxon>
        <taxon>Parasitiformes</taxon>
        <taxon>Ixodida</taxon>
        <taxon>Ixodoidea</taxon>
        <taxon>Ixodidae</taxon>
        <taxon>Rhipicephalinae</taxon>
        <taxon>Rhipicephalus</taxon>
        <taxon>Boophilus</taxon>
    </lineage>
</organism>
<dbReference type="VEuPathDB" id="VectorBase:LOC119176253"/>